<accession>A0ACB8ERP8</accession>
<gene>
    <name evidence="1" type="primary">IGFBP7</name>
    <name evidence="1" type="ORF">K3G42_025612</name>
</gene>
<protein>
    <submittedName>
        <fullName evidence="1">Insulin-like growth factor-binding protein 7</fullName>
    </submittedName>
</protein>
<dbReference type="EMBL" id="CM037620">
    <property type="protein sequence ID" value="KAH7995457.1"/>
    <property type="molecule type" value="Genomic_DNA"/>
</dbReference>
<organism evidence="1 2">
    <name type="scientific">Sphaerodactylus townsendi</name>
    <dbReference type="NCBI Taxonomy" id="933632"/>
    <lineage>
        <taxon>Eukaryota</taxon>
        <taxon>Metazoa</taxon>
        <taxon>Chordata</taxon>
        <taxon>Craniata</taxon>
        <taxon>Vertebrata</taxon>
        <taxon>Euteleostomi</taxon>
        <taxon>Lepidosauria</taxon>
        <taxon>Squamata</taxon>
        <taxon>Bifurcata</taxon>
        <taxon>Gekkota</taxon>
        <taxon>Sphaerodactylidae</taxon>
        <taxon>Sphaerodactylus</taxon>
    </lineage>
</organism>
<evidence type="ECO:0000313" key="2">
    <source>
        <dbReference type="Proteomes" id="UP000827872"/>
    </source>
</evidence>
<evidence type="ECO:0000313" key="1">
    <source>
        <dbReference type="EMBL" id="KAH7995457.1"/>
    </source>
</evidence>
<keyword evidence="2" id="KW-1185">Reference proteome</keyword>
<sequence>MAWLRLAAFALLCSAWPSLAQTSEGCPPCAPARCPPLPARGCPLGQVRDGCGCCLQCARGEGEACGGGPGGGWGRCATGLECRRRRKGQAGACVCKSRYPVCGSDGLTYPSACQLRAASLRAQSRGDAAVEQRSKGPCEQEQFNPRRHPLAVSNPP</sequence>
<dbReference type="Proteomes" id="UP000827872">
    <property type="component" value="Linkage Group LG07"/>
</dbReference>
<comment type="caution">
    <text evidence="1">The sequence shown here is derived from an EMBL/GenBank/DDBJ whole genome shotgun (WGS) entry which is preliminary data.</text>
</comment>
<reference evidence="1" key="1">
    <citation type="submission" date="2021-08" db="EMBL/GenBank/DDBJ databases">
        <title>The first chromosome-level gecko genome reveals the dynamic sex chromosomes of Neotropical dwarf geckos (Sphaerodactylidae: Sphaerodactylus).</title>
        <authorList>
            <person name="Pinto B.J."/>
            <person name="Keating S.E."/>
            <person name="Gamble T."/>
        </authorList>
    </citation>
    <scope>NUCLEOTIDE SEQUENCE</scope>
    <source>
        <strain evidence="1">TG3544</strain>
    </source>
</reference>
<proteinExistence type="predicted"/>
<name>A0ACB8ERP8_9SAUR</name>